<keyword evidence="1" id="KW-0812">Transmembrane</keyword>
<proteinExistence type="predicted"/>
<reference evidence="2 3" key="1">
    <citation type="journal article" date="2019" name="Mol. Biol. Evol.">
        <title>Blast fungal genomes show frequent chromosomal changes, gene gains and losses, and effector gene turnover.</title>
        <authorList>
            <person name="Gomez Luciano L.B."/>
            <person name="Jason Tsai I."/>
            <person name="Chuma I."/>
            <person name="Tosa Y."/>
            <person name="Chen Y.H."/>
            <person name="Li J.Y."/>
            <person name="Li M.Y."/>
            <person name="Jade Lu M.Y."/>
            <person name="Nakayashiki H."/>
            <person name="Li W.H."/>
        </authorList>
    </citation>
    <scope>NUCLEOTIDE SEQUENCE [LARGE SCALE GENOMIC DNA]</scope>
    <source>
        <strain evidence="2">MZ5-1-6</strain>
    </source>
</reference>
<protein>
    <submittedName>
        <fullName evidence="2">Uncharacterized protein</fullName>
    </submittedName>
</protein>
<accession>A0A4P7N874</accession>
<evidence type="ECO:0000313" key="2">
    <source>
        <dbReference type="EMBL" id="QBZ56290.1"/>
    </source>
</evidence>
<organism evidence="2 3">
    <name type="scientific">Pyricularia oryzae</name>
    <name type="common">Rice blast fungus</name>
    <name type="synonym">Magnaporthe oryzae</name>
    <dbReference type="NCBI Taxonomy" id="318829"/>
    <lineage>
        <taxon>Eukaryota</taxon>
        <taxon>Fungi</taxon>
        <taxon>Dikarya</taxon>
        <taxon>Ascomycota</taxon>
        <taxon>Pezizomycotina</taxon>
        <taxon>Sordariomycetes</taxon>
        <taxon>Sordariomycetidae</taxon>
        <taxon>Magnaporthales</taxon>
        <taxon>Pyriculariaceae</taxon>
        <taxon>Pyricularia</taxon>
    </lineage>
</organism>
<keyword evidence="1" id="KW-0472">Membrane</keyword>
<keyword evidence="1" id="KW-1133">Transmembrane helix</keyword>
<sequence length="101" mass="11062">MSREFAIGTSLLLISIVLVVAAVVYFRRGLRLHLNPVERCFRRLNNRRSSSPKRPPYFAADSWRGLDSPSNLGSIGTSASTKVLGATTEATDCGDRPVQVI</sequence>
<name>A0A4P7N874_PYROR</name>
<dbReference type="EMBL" id="CP034205">
    <property type="protein sequence ID" value="QBZ56290.1"/>
    <property type="molecule type" value="Genomic_DNA"/>
</dbReference>
<dbReference type="AlphaFoldDB" id="A0A4P7N874"/>
<feature type="transmembrane region" description="Helical" evidence="1">
    <location>
        <begin position="6"/>
        <end position="26"/>
    </location>
</feature>
<gene>
    <name evidence="2" type="ORF">PoMZ_01196</name>
</gene>
<dbReference type="Proteomes" id="UP000294847">
    <property type="component" value="Chromosome 2"/>
</dbReference>
<evidence type="ECO:0000256" key="1">
    <source>
        <dbReference type="SAM" id="Phobius"/>
    </source>
</evidence>
<evidence type="ECO:0000313" key="3">
    <source>
        <dbReference type="Proteomes" id="UP000294847"/>
    </source>
</evidence>